<accession>A0A382Y1E4</accession>
<dbReference type="Pfam" id="PF04028">
    <property type="entry name" value="DUF374"/>
    <property type="match status" value="1"/>
</dbReference>
<feature type="non-terminal residue" evidence="2">
    <location>
        <position position="1"/>
    </location>
</feature>
<dbReference type="EMBL" id="UINC01171816">
    <property type="protein sequence ID" value="SVD76581.1"/>
    <property type="molecule type" value="Genomic_DNA"/>
</dbReference>
<gene>
    <name evidence="2" type="ORF">METZ01_LOCUS429435</name>
</gene>
<dbReference type="InterPro" id="IPR007172">
    <property type="entry name" value="DUF374"/>
</dbReference>
<protein>
    <recommendedName>
        <fullName evidence="1">DUF374 domain-containing protein</fullName>
    </recommendedName>
</protein>
<organism evidence="2">
    <name type="scientific">marine metagenome</name>
    <dbReference type="NCBI Taxonomy" id="408172"/>
    <lineage>
        <taxon>unclassified sequences</taxon>
        <taxon>metagenomes</taxon>
        <taxon>ecological metagenomes</taxon>
    </lineage>
</organism>
<evidence type="ECO:0000313" key="2">
    <source>
        <dbReference type="EMBL" id="SVD76581.1"/>
    </source>
</evidence>
<proteinExistence type="predicted"/>
<sequence>LLFRLNKITIKGEEILLNLAKEGKPMMVCVWHGRLLFPSWYIRLKITNLHAIASRHTDAEIMAQILKRWGYGLIRGSTKKGGKAVVQKMAEVFQNGGIVAVTNDGPKGPPRIAKAGSTGLAIKYNVQMITITGSATKYWQLKSWDRFMLPKPFGRINIVVSPPMEINTPPANNEEEVKLLSDFMNHYQDEVDRMSSKIQ</sequence>
<name>A0A382Y1E4_9ZZZZ</name>
<dbReference type="AlphaFoldDB" id="A0A382Y1E4"/>
<evidence type="ECO:0000259" key="1">
    <source>
        <dbReference type="Pfam" id="PF04028"/>
    </source>
</evidence>
<feature type="domain" description="DUF374" evidence="1">
    <location>
        <begin position="47"/>
        <end position="109"/>
    </location>
</feature>
<reference evidence="2" key="1">
    <citation type="submission" date="2018-05" db="EMBL/GenBank/DDBJ databases">
        <authorList>
            <person name="Lanie J.A."/>
            <person name="Ng W.-L."/>
            <person name="Kazmierczak K.M."/>
            <person name="Andrzejewski T.M."/>
            <person name="Davidsen T.M."/>
            <person name="Wayne K.J."/>
            <person name="Tettelin H."/>
            <person name="Glass J.I."/>
            <person name="Rusch D."/>
            <person name="Podicherti R."/>
            <person name="Tsui H.-C.T."/>
            <person name="Winkler M.E."/>
        </authorList>
    </citation>
    <scope>NUCLEOTIDE SEQUENCE</scope>
</reference>
<dbReference type="CDD" id="cd07983">
    <property type="entry name" value="LPLAT_DUF374-like"/>
    <property type="match status" value="1"/>
</dbReference>